<gene>
    <name evidence="4" type="ORF">CHM34_06460</name>
</gene>
<feature type="DNA-binding region" description="H-T-H motif" evidence="2">
    <location>
        <begin position="31"/>
        <end position="50"/>
    </location>
</feature>
<name>A0A235B9A6_9BACL</name>
<dbReference type="PROSITE" id="PS01081">
    <property type="entry name" value="HTH_TETR_1"/>
    <property type="match status" value="1"/>
</dbReference>
<dbReference type="InterPro" id="IPR009057">
    <property type="entry name" value="Homeodomain-like_sf"/>
</dbReference>
<dbReference type="AlphaFoldDB" id="A0A235B9A6"/>
<dbReference type="PRINTS" id="PR00455">
    <property type="entry name" value="HTHTETR"/>
</dbReference>
<dbReference type="EMBL" id="NOWF01000003">
    <property type="protein sequence ID" value="OYD08467.1"/>
    <property type="molecule type" value="Genomic_DNA"/>
</dbReference>
<evidence type="ECO:0000313" key="4">
    <source>
        <dbReference type="EMBL" id="OYD08467.1"/>
    </source>
</evidence>
<dbReference type="Pfam" id="PF00440">
    <property type="entry name" value="TetR_N"/>
    <property type="match status" value="1"/>
</dbReference>
<dbReference type="PANTHER" id="PTHR30055:SF146">
    <property type="entry name" value="HTH-TYPE TRANSCRIPTIONAL DUAL REGULATOR CECR"/>
    <property type="match status" value="1"/>
</dbReference>
<organism evidence="4 5">
    <name type="scientific">Paludifilum halophilum</name>
    <dbReference type="NCBI Taxonomy" id="1642702"/>
    <lineage>
        <taxon>Bacteria</taxon>
        <taxon>Bacillati</taxon>
        <taxon>Bacillota</taxon>
        <taxon>Bacilli</taxon>
        <taxon>Bacillales</taxon>
        <taxon>Thermoactinomycetaceae</taxon>
        <taxon>Paludifilum</taxon>
    </lineage>
</organism>
<dbReference type="Proteomes" id="UP000215459">
    <property type="component" value="Unassembled WGS sequence"/>
</dbReference>
<comment type="caution">
    <text evidence="4">The sequence shown here is derived from an EMBL/GenBank/DDBJ whole genome shotgun (WGS) entry which is preliminary data.</text>
</comment>
<dbReference type="GO" id="GO:0003700">
    <property type="term" value="F:DNA-binding transcription factor activity"/>
    <property type="evidence" value="ECO:0007669"/>
    <property type="project" value="TreeGrafter"/>
</dbReference>
<keyword evidence="5" id="KW-1185">Reference proteome</keyword>
<dbReference type="SUPFAM" id="SSF46689">
    <property type="entry name" value="Homeodomain-like"/>
    <property type="match status" value="1"/>
</dbReference>
<protein>
    <recommendedName>
        <fullName evidence="3">HTH tetR-type domain-containing protein</fullName>
    </recommendedName>
</protein>
<evidence type="ECO:0000313" key="5">
    <source>
        <dbReference type="Proteomes" id="UP000215459"/>
    </source>
</evidence>
<reference evidence="4 5" key="1">
    <citation type="submission" date="2017-07" db="EMBL/GenBank/DDBJ databases">
        <title>The genome sequence of Paludifilum halophilum highlights mechanisms for microbial adaptation to high salt environemnts.</title>
        <authorList>
            <person name="Belbahri L."/>
        </authorList>
    </citation>
    <scope>NUCLEOTIDE SEQUENCE [LARGE SCALE GENOMIC DNA]</scope>
    <source>
        <strain evidence="4 5">DSM 102817</strain>
    </source>
</reference>
<evidence type="ECO:0000256" key="2">
    <source>
        <dbReference type="PROSITE-ProRule" id="PRU00335"/>
    </source>
</evidence>
<accession>A0A235B9A6</accession>
<feature type="domain" description="HTH tetR-type" evidence="3">
    <location>
        <begin position="8"/>
        <end position="68"/>
    </location>
</feature>
<sequence length="191" mass="22788">MPKLIDHDQVREELLDNCFELFAREGYASLTMRRIADDLDVSTGTLYHYFSGKEDLFFQLVEFTISHDLFDAEDALRGAVTPKQRIENLFRFIQERESYFLNQYFIWIDYCRHEAVDSRKDRRLEEAMEQYKEGISRILDTRDPQLTEFILVTINGLIIQRLLHRRGPSLEALSRLPRRLIIRYMEQGFQG</sequence>
<dbReference type="PANTHER" id="PTHR30055">
    <property type="entry name" value="HTH-TYPE TRANSCRIPTIONAL REGULATOR RUTR"/>
    <property type="match status" value="1"/>
</dbReference>
<dbReference type="Gene3D" id="1.10.357.10">
    <property type="entry name" value="Tetracycline Repressor, domain 2"/>
    <property type="match status" value="1"/>
</dbReference>
<dbReference type="InterPro" id="IPR050109">
    <property type="entry name" value="HTH-type_TetR-like_transc_reg"/>
</dbReference>
<evidence type="ECO:0000256" key="1">
    <source>
        <dbReference type="ARBA" id="ARBA00023125"/>
    </source>
</evidence>
<dbReference type="InterPro" id="IPR023772">
    <property type="entry name" value="DNA-bd_HTH_TetR-type_CS"/>
</dbReference>
<dbReference type="PROSITE" id="PS50977">
    <property type="entry name" value="HTH_TETR_2"/>
    <property type="match status" value="1"/>
</dbReference>
<dbReference type="GO" id="GO:0000976">
    <property type="term" value="F:transcription cis-regulatory region binding"/>
    <property type="evidence" value="ECO:0007669"/>
    <property type="project" value="TreeGrafter"/>
</dbReference>
<dbReference type="InterPro" id="IPR001647">
    <property type="entry name" value="HTH_TetR"/>
</dbReference>
<evidence type="ECO:0000259" key="3">
    <source>
        <dbReference type="PROSITE" id="PS50977"/>
    </source>
</evidence>
<keyword evidence="1 2" id="KW-0238">DNA-binding</keyword>
<dbReference type="OrthoDB" id="9780939at2"/>
<proteinExistence type="predicted"/>